<reference evidence="2 3" key="1">
    <citation type="journal article" date="2023" name="Microb. Genom.">
        <title>Mesoterricola silvestris gen. nov., sp. nov., Mesoterricola sediminis sp. nov., Geothrix oryzae sp. nov., Geothrix edaphica sp. nov., Geothrix rubra sp. nov., and Geothrix limicola sp. nov., six novel members of Acidobacteriota isolated from soils.</title>
        <authorList>
            <person name="Weisberg A.J."/>
            <person name="Pearce E."/>
            <person name="Kramer C.G."/>
            <person name="Chang J.H."/>
            <person name="Clarke C.R."/>
        </authorList>
    </citation>
    <scope>NUCLEOTIDE SEQUENCE [LARGE SCALE GENOMIC DNA]</scope>
    <source>
        <strain evidence="2 3">NB05-1H</strain>
    </source>
</reference>
<feature type="transmembrane region" description="Helical" evidence="1">
    <location>
        <begin position="93"/>
        <end position="115"/>
    </location>
</feature>
<feature type="transmembrane region" description="Helical" evidence="1">
    <location>
        <begin position="7"/>
        <end position="27"/>
    </location>
</feature>
<evidence type="ECO:0000256" key="1">
    <source>
        <dbReference type="SAM" id="Phobius"/>
    </source>
</evidence>
<protein>
    <recommendedName>
        <fullName evidence="4">Sulphur transport domain-containing protein</fullName>
    </recommendedName>
</protein>
<keyword evidence="1" id="KW-0812">Transmembrane</keyword>
<comment type="caution">
    <text evidence="2">The sequence shown here is derived from an EMBL/GenBank/DDBJ whole genome shotgun (WGS) entry which is preliminary data.</text>
</comment>
<sequence length="170" mass="16278">MTATATLTLGGLLAALVILIANLYPWWTGGRELSKLAAFGKGFGAAACAAACPGGVLGWAHGRAGTVANGAGGRTGTAATGTTTSSGLTSGQLVGLSATGAVVVVIAVTIVVLSYKAAGKKDRRRIIGGAFVGSVLCLTAGVAGALSWLPGALNATGDGVVAAIEGAGIL</sequence>
<keyword evidence="1" id="KW-0472">Membrane</keyword>
<dbReference type="EMBL" id="JARAWP010000010">
    <property type="protein sequence ID" value="MDX3019877.1"/>
    <property type="molecule type" value="Genomic_DNA"/>
</dbReference>
<keyword evidence="1" id="KW-1133">Transmembrane helix</keyword>
<evidence type="ECO:0000313" key="2">
    <source>
        <dbReference type="EMBL" id="MDX3019877.1"/>
    </source>
</evidence>
<name>A0ABU4LWN3_9ACTN</name>
<evidence type="ECO:0000313" key="3">
    <source>
        <dbReference type="Proteomes" id="UP001272987"/>
    </source>
</evidence>
<dbReference type="Proteomes" id="UP001272987">
    <property type="component" value="Unassembled WGS sequence"/>
</dbReference>
<keyword evidence="3" id="KW-1185">Reference proteome</keyword>
<gene>
    <name evidence="2" type="ORF">PV666_18545</name>
</gene>
<dbReference type="RefSeq" id="WP_319166467.1">
    <property type="nucleotide sequence ID" value="NZ_JARAWP010000010.1"/>
</dbReference>
<accession>A0ABU4LWN3</accession>
<feature type="transmembrane region" description="Helical" evidence="1">
    <location>
        <begin position="127"/>
        <end position="149"/>
    </location>
</feature>
<evidence type="ECO:0008006" key="4">
    <source>
        <dbReference type="Google" id="ProtNLM"/>
    </source>
</evidence>
<organism evidence="2 3">
    <name type="scientific">Streptomyces acidiscabies</name>
    <dbReference type="NCBI Taxonomy" id="42234"/>
    <lineage>
        <taxon>Bacteria</taxon>
        <taxon>Bacillati</taxon>
        <taxon>Actinomycetota</taxon>
        <taxon>Actinomycetes</taxon>
        <taxon>Kitasatosporales</taxon>
        <taxon>Streptomycetaceae</taxon>
        <taxon>Streptomyces</taxon>
    </lineage>
</organism>
<proteinExistence type="predicted"/>